<dbReference type="SMART" id="SM00553">
    <property type="entry name" value="SEP"/>
    <property type="match status" value="1"/>
</dbReference>
<dbReference type="GO" id="GO:0005829">
    <property type="term" value="C:cytosol"/>
    <property type="evidence" value="ECO:0007669"/>
    <property type="project" value="TreeGrafter"/>
</dbReference>
<evidence type="ECO:0000313" key="5">
    <source>
        <dbReference type="Proteomes" id="UP000324222"/>
    </source>
</evidence>
<dbReference type="Proteomes" id="UP000324222">
    <property type="component" value="Unassembled WGS sequence"/>
</dbReference>
<dbReference type="FunFam" id="3.30.420.210:FF:000002">
    <property type="entry name" value="UBX domain-containing protein 1"/>
    <property type="match status" value="1"/>
</dbReference>
<evidence type="ECO:0000256" key="1">
    <source>
        <dbReference type="SAM" id="MobiDB-lite"/>
    </source>
</evidence>
<dbReference type="Gene3D" id="3.10.20.90">
    <property type="entry name" value="Phosphatidylinositol 3-kinase Catalytic Subunit, Chain A, domain 1"/>
    <property type="match status" value="1"/>
</dbReference>
<name>A0A5B7DHY8_PORTR</name>
<dbReference type="PROSITE" id="PS50033">
    <property type="entry name" value="UBX"/>
    <property type="match status" value="1"/>
</dbReference>
<feature type="compositionally biased region" description="Basic and acidic residues" evidence="1">
    <location>
        <begin position="64"/>
        <end position="80"/>
    </location>
</feature>
<dbReference type="InterPro" id="IPR001012">
    <property type="entry name" value="UBX_dom"/>
</dbReference>
<protein>
    <submittedName>
        <fullName evidence="4">NSFL1 cofactor p47</fullName>
    </submittedName>
</protein>
<feature type="region of interest" description="Disordered" evidence="1">
    <location>
        <begin position="56"/>
        <end position="93"/>
    </location>
</feature>
<dbReference type="PANTHER" id="PTHR23333">
    <property type="entry name" value="UBX DOMAIN CONTAINING PROTEIN"/>
    <property type="match status" value="1"/>
</dbReference>
<dbReference type="GO" id="GO:0043130">
    <property type="term" value="F:ubiquitin binding"/>
    <property type="evidence" value="ECO:0007669"/>
    <property type="project" value="TreeGrafter"/>
</dbReference>
<dbReference type="PANTHER" id="PTHR23333:SF20">
    <property type="entry name" value="NSFL1 COFACTOR P47"/>
    <property type="match status" value="1"/>
</dbReference>
<dbReference type="InterPro" id="IPR009060">
    <property type="entry name" value="UBA-like_sf"/>
</dbReference>
<evidence type="ECO:0000259" key="3">
    <source>
        <dbReference type="PROSITE" id="PS51399"/>
    </source>
</evidence>
<evidence type="ECO:0000313" key="4">
    <source>
        <dbReference type="EMBL" id="MPC20998.1"/>
    </source>
</evidence>
<dbReference type="SUPFAM" id="SSF102848">
    <property type="entry name" value="NSFL1 (p97 ATPase) cofactor p47, SEP domain"/>
    <property type="match status" value="1"/>
</dbReference>
<dbReference type="Pfam" id="PF14555">
    <property type="entry name" value="UBA_4"/>
    <property type="match status" value="1"/>
</dbReference>
<gene>
    <name evidence="4" type="primary">NSFL1C</name>
    <name evidence="4" type="ORF">E2C01_013970</name>
</gene>
<dbReference type="GO" id="GO:0061025">
    <property type="term" value="P:membrane fusion"/>
    <property type="evidence" value="ECO:0007669"/>
    <property type="project" value="TreeGrafter"/>
</dbReference>
<feature type="region of interest" description="Disordered" evidence="1">
    <location>
        <begin position="105"/>
        <end position="141"/>
    </location>
</feature>
<dbReference type="Pfam" id="PF08059">
    <property type="entry name" value="SEP"/>
    <property type="match status" value="1"/>
</dbReference>
<feature type="domain" description="UBX" evidence="2">
    <location>
        <begin position="320"/>
        <end position="388"/>
    </location>
</feature>
<keyword evidence="5" id="KW-1185">Reference proteome</keyword>
<dbReference type="Pfam" id="PF00789">
    <property type="entry name" value="UBX"/>
    <property type="match status" value="1"/>
</dbReference>
<dbReference type="InterPro" id="IPR036241">
    <property type="entry name" value="NSFL1C_SEP_dom_sf"/>
</dbReference>
<dbReference type="Gene3D" id="3.30.420.210">
    <property type="entry name" value="SEP domain"/>
    <property type="match status" value="1"/>
</dbReference>
<dbReference type="InterPro" id="IPR012989">
    <property type="entry name" value="SEP_domain"/>
</dbReference>
<comment type="caution">
    <text evidence="4">The sequence shown here is derived from an EMBL/GenBank/DDBJ whole genome shotgun (WGS) entry which is preliminary data.</text>
</comment>
<dbReference type="CDD" id="cd01770">
    <property type="entry name" value="UBX_UBXN2"/>
    <property type="match status" value="1"/>
</dbReference>
<sequence>MEGGRSSPAAAALVIMADKEEKVAQFSAVAGVDAERATFFLESAAWNLESALSSFYEQGEEEEAAAREGSGENLGERPEADGAAGSPQKLPSQAAIQRALVNIMDQDSDSGGSGEEDGQAFYAGGSEHSGQQVLGPPRKKSDMVTKLFKSAKEHGAEVLDSEGQGKKSKKLTFGGTGYRLGLTSDDTEVIPDTSKKEERPRDVSLKMWRTGFTVDDGPLRAYEDPANAEFLNAIRRSEVPLELIREARGGEVYISMADHRHEDYVPPKASLKAFSGAGHTLGRLSSLSIAESRVQVVLLAFKKDMISPAFLIESADLKMLRMPDGSRLVARMNHTHTVGDIRHFVQTAQPAYITIDFGLMTTFPYAELTNLAQTVSEAKLLNSAIVIKTK</sequence>
<feature type="domain" description="SEP" evidence="3">
    <location>
        <begin position="200"/>
        <end position="265"/>
    </location>
</feature>
<dbReference type="GO" id="GO:0007030">
    <property type="term" value="P:Golgi organization"/>
    <property type="evidence" value="ECO:0007669"/>
    <property type="project" value="TreeGrafter"/>
</dbReference>
<dbReference type="EMBL" id="VSRR010000933">
    <property type="protein sequence ID" value="MPC20998.1"/>
    <property type="molecule type" value="Genomic_DNA"/>
</dbReference>
<dbReference type="SUPFAM" id="SSF46934">
    <property type="entry name" value="UBA-like"/>
    <property type="match status" value="1"/>
</dbReference>
<dbReference type="GO" id="GO:0000045">
    <property type="term" value="P:autophagosome assembly"/>
    <property type="evidence" value="ECO:0007669"/>
    <property type="project" value="TreeGrafter"/>
</dbReference>
<dbReference type="GO" id="GO:0005634">
    <property type="term" value="C:nucleus"/>
    <property type="evidence" value="ECO:0007669"/>
    <property type="project" value="TreeGrafter"/>
</dbReference>
<dbReference type="InterPro" id="IPR029071">
    <property type="entry name" value="Ubiquitin-like_domsf"/>
</dbReference>
<dbReference type="GO" id="GO:0031468">
    <property type="term" value="P:nuclear membrane reassembly"/>
    <property type="evidence" value="ECO:0007669"/>
    <property type="project" value="TreeGrafter"/>
</dbReference>
<dbReference type="Gene3D" id="1.10.8.10">
    <property type="entry name" value="DNA helicase RuvA subunit, C-terminal domain"/>
    <property type="match status" value="1"/>
</dbReference>
<organism evidence="4 5">
    <name type="scientific">Portunus trituberculatus</name>
    <name type="common">Swimming crab</name>
    <name type="synonym">Neptunus trituberculatus</name>
    <dbReference type="NCBI Taxonomy" id="210409"/>
    <lineage>
        <taxon>Eukaryota</taxon>
        <taxon>Metazoa</taxon>
        <taxon>Ecdysozoa</taxon>
        <taxon>Arthropoda</taxon>
        <taxon>Crustacea</taxon>
        <taxon>Multicrustacea</taxon>
        <taxon>Malacostraca</taxon>
        <taxon>Eumalacostraca</taxon>
        <taxon>Eucarida</taxon>
        <taxon>Decapoda</taxon>
        <taxon>Pleocyemata</taxon>
        <taxon>Brachyura</taxon>
        <taxon>Eubrachyura</taxon>
        <taxon>Portunoidea</taxon>
        <taxon>Portunidae</taxon>
        <taxon>Portuninae</taxon>
        <taxon>Portunus</taxon>
    </lineage>
</organism>
<dbReference type="OrthoDB" id="25887at2759"/>
<dbReference type="SUPFAM" id="SSF54236">
    <property type="entry name" value="Ubiquitin-like"/>
    <property type="match status" value="1"/>
</dbReference>
<accession>A0A5B7DHY8</accession>
<dbReference type="PROSITE" id="PS51399">
    <property type="entry name" value="SEP"/>
    <property type="match status" value="1"/>
</dbReference>
<reference evidence="4 5" key="1">
    <citation type="submission" date="2019-05" db="EMBL/GenBank/DDBJ databases">
        <title>Another draft genome of Portunus trituberculatus and its Hox gene families provides insights of decapod evolution.</title>
        <authorList>
            <person name="Jeong J.-H."/>
            <person name="Song I."/>
            <person name="Kim S."/>
            <person name="Choi T."/>
            <person name="Kim D."/>
            <person name="Ryu S."/>
            <person name="Kim W."/>
        </authorList>
    </citation>
    <scope>NUCLEOTIDE SEQUENCE [LARGE SCALE GENOMIC DNA]</scope>
    <source>
        <tissue evidence="4">Muscle</tissue>
    </source>
</reference>
<proteinExistence type="predicted"/>
<dbReference type="CDD" id="cd14348">
    <property type="entry name" value="UBA_p47"/>
    <property type="match status" value="1"/>
</dbReference>
<dbReference type="GO" id="GO:0043161">
    <property type="term" value="P:proteasome-mediated ubiquitin-dependent protein catabolic process"/>
    <property type="evidence" value="ECO:0007669"/>
    <property type="project" value="TreeGrafter"/>
</dbReference>
<evidence type="ECO:0000259" key="2">
    <source>
        <dbReference type="PROSITE" id="PS50033"/>
    </source>
</evidence>
<dbReference type="AlphaFoldDB" id="A0A5B7DHY8"/>